<accession>A0ABV1HQY9</accession>
<evidence type="ECO:0000313" key="2">
    <source>
        <dbReference type="Proteomes" id="UP001437460"/>
    </source>
</evidence>
<evidence type="ECO:0000313" key="1">
    <source>
        <dbReference type="EMBL" id="MEQ2564524.1"/>
    </source>
</evidence>
<dbReference type="InterPro" id="IPR045861">
    <property type="entry name" value="CorA_cytoplasmic_dom"/>
</dbReference>
<protein>
    <submittedName>
        <fullName evidence="1">Uncharacterized protein</fullName>
    </submittedName>
</protein>
<dbReference type="Gene3D" id="1.20.58.340">
    <property type="entry name" value="Magnesium transport protein CorA, transmembrane region"/>
    <property type="match status" value="1"/>
</dbReference>
<name>A0ABV1HQY9_9FIRM</name>
<reference evidence="1 2" key="1">
    <citation type="submission" date="2024-03" db="EMBL/GenBank/DDBJ databases">
        <title>Human intestinal bacterial collection.</title>
        <authorList>
            <person name="Pauvert C."/>
            <person name="Hitch T.C.A."/>
            <person name="Clavel T."/>
        </authorList>
    </citation>
    <scope>NUCLEOTIDE SEQUENCE [LARGE SCALE GENOMIC DNA]</scope>
    <source>
        <strain evidence="1 2">CLA-AP-H27</strain>
    </source>
</reference>
<comment type="caution">
    <text evidence="1">The sequence shown here is derived from an EMBL/GenBank/DDBJ whole genome shotgun (WGS) entry which is preliminary data.</text>
</comment>
<keyword evidence="2" id="KW-1185">Reference proteome</keyword>
<dbReference type="Proteomes" id="UP001437460">
    <property type="component" value="Unassembled WGS sequence"/>
</dbReference>
<proteinExistence type="predicted"/>
<gene>
    <name evidence="1" type="ORF">WMO41_15360</name>
</gene>
<sequence>MWKRFYKQLVGMAQVLQDCPNGIVDVDAKDMFRFFLNKAERLQADTQILREYTLQLHDMYQSKIDVRQNKVVYF</sequence>
<dbReference type="SUPFAM" id="SSF143865">
    <property type="entry name" value="CorA soluble domain-like"/>
    <property type="match status" value="1"/>
</dbReference>
<dbReference type="RefSeq" id="WP_349230508.1">
    <property type="nucleotide sequence ID" value="NZ_JBBMFJ010000051.1"/>
</dbReference>
<dbReference type="EMBL" id="JBBMFJ010000051">
    <property type="protein sequence ID" value="MEQ2564524.1"/>
    <property type="molecule type" value="Genomic_DNA"/>
</dbReference>
<organism evidence="1 2">
    <name type="scientific">Ventrimonas faecis</name>
    <dbReference type="NCBI Taxonomy" id="3133170"/>
    <lineage>
        <taxon>Bacteria</taxon>
        <taxon>Bacillati</taxon>
        <taxon>Bacillota</taxon>
        <taxon>Clostridia</taxon>
        <taxon>Lachnospirales</taxon>
        <taxon>Lachnospiraceae</taxon>
        <taxon>Ventrimonas</taxon>
    </lineage>
</organism>